<dbReference type="PROSITE" id="PS51257">
    <property type="entry name" value="PROKAR_LIPOPROTEIN"/>
    <property type="match status" value="1"/>
</dbReference>
<reference evidence="2 3" key="1">
    <citation type="journal article" date="2019" name="Science">
        <title>Social genes are selection hotspots in kin groups of a soil microbe.</title>
        <authorList>
            <person name="Wielgoss S."/>
            <person name="Wolfensberger R."/>
            <person name="Sun L."/>
            <person name="Fiegna F."/>
            <person name="Velicer G.J."/>
        </authorList>
    </citation>
    <scope>NUCLEOTIDE SEQUENCE [LARGE SCALE GENOMIC DNA]</scope>
    <source>
        <strain evidence="2 3">MC3.5.9c15</strain>
    </source>
</reference>
<accession>A0AAE6G438</accession>
<sequence length="227" mass="24792">MTARRASFFHISLSAAVAMALLSGCGGLATSNPRYFTGGKWNQLDSPYALTPMLACAYPAEGNDKVYRNIEDYLAPALWSAYGKDVSEVKVKKLKGDSEWCDAFPNIATDQFIVPPRMKKELAEYVKQSGAKGVIIPVAHMYRSPIMQEVLAPDGTQVGSVETERFGADGTAGLYVHYINESGELIYTGRSRTNGLGVLPDPIGYMRDHASDYAQQMTQKAPPVDLQ</sequence>
<gene>
    <name evidence="2" type="ORF">BHS09_26550</name>
</gene>
<dbReference type="AlphaFoldDB" id="A0AAE6G438"/>
<evidence type="ECO:0000313" key="3">
    <source>
        <dbReference type="Proteomes" id="UP000320179"/>
    </source>
</evidence>
<evidence type="ECO:0008006" key="4">
    <source>
        <dbReference type="Google" id="ProtNLM"/>
    </source>
</evidence>
<dbReference type="EMBL" id="CP017174">
    <property type="protein sequence ID" value="QDE70244.1"/>
    <property type="molecule type" value="Genomic_DNA"/>
</dbReference>
<dbReference type="Proteomes" id="UP000320179">
    <property type="component" value="Chromosome"/>
</dbReference>
<keyword evidence="1" id="KW-0732">Signal</keyword>
<feature type="chain" id="PRO_5042212453" description="Lipoprotein" evidence="1">
    <location>
        <begin position="21"/>
        <end position="227"/>
    </location>
</feature>
<evidence type="ECO:0000256" key="1">
    <source>
        <dbReference type="SAM" id="SignalP"/>
    </source>
</evidence>
<dbReference type="RefSeq" id="WP_140799500.1">
    <property type="nucleotide sequence ID" value="NZ_CP017173.1"/>
</dbReference>
<feature type="signal peptide" evidence="1">
    <location>
        <begin position="1"/>
        <end position="20"/>
    </location>
</feature>
<protein>
    <recommendedName>
        <fullName evidence="4">Lipoprotein</fullName>
    </recommendedName>
</protein>
<organism evidence="2 3">
    <name type="scientific">Myxococcus xanthus</name>
    <dbReference type="NCBI Taxonomy" id="34"/>
    <lineage>
        <taxon>Bacteria</taxon>
        <taxon>Pseudomonadati</taxon>
        <taxon>Myxococcota</taxon>
        <taxon>Myxococcia</taxon>
        <taxon>Myxococcales</taxon>
        <taxon>Cystobacterineae</taxon>
        <taxon>Myxococcaceae</taxon>
        <taxon>Myxococcus</taxon>
    </lineage>
</organism>
<name>A0AAE6G438_MYXXA</name>
<proteinExistence type="predicted"/>
<evidence type="ECO:0000313" key="2">
    <source>
        <dbReference type="EMBL" id="QDE70244.1"/>
    </source>
</evidence>